<evidence type="ECO:0000256" key="1">
    <source>
        <dbReference type="ARBA" id="ARBA00010838"/>
    </source>
</evidence>
<dbReference type="PRINTS" id="PR00131">
    <property type="entry name" value="GLHYDRLASE1"/>
</dbReference>
<sequence length="481" mass="55788">MSFPKNFLWGGATSAAQYEGAYDAGGRGKSHMDYIRRIPKEDKDKTFPINVTYDMFLDHEAHEEEYNFAFRRGSDFYHHYKEDIALLGEMGFKTFRMSISWSRLFPTGMEEEPLADGVAFYHDVFRECHKYGIEPLVTMIHYDIPIHLTKTLNGWEDPRMVEYFVRYTKFLIDEYKDEVHYWITFNEINMVMNSPYLGGGLFTERSGRSRESCIHQALHHMLIASARTVKYYHETAKNGMIGNMIARLQNYPYTCKSADVLATQQQSQFNYFPTDIQVKGQYPKFILNYYQKNDIVIDWYPDHENILKEGCVDFASISYYHTAVISTDPDKAEPIGAFVRNLTNPYNQVTDWGWGIDPTGLRITLNDMHDRYNIPIFVVENGLGAHDTLEADGSVHDPYRIAYLKAHIEAMGEAIDDGVEVLGYTPWGCIDLVSCGDCQMTKRYGFVYVDADDEGNGTYQRYRKDSFYWYQKVIETNGEVL</sequence>
<feature type="active site" description="Nucleophile" evidence="4">
    <location>
        <position position="380"/>
    </location>
</feature>
<protein>
    <submittedName>
        <fullName evidence="6">Family 1 glycosylhydrolase</fullName>
    </submittedName>
</protein>
<evidence type="ECO:0000256" key="3">
    <source>
        <dbReference type="ARBA" id="ARBA00023295"/>
    </source>
</evidence>
<keyword evidence="3" id="KW-0326">Glycosidase</keyword>
<evidence type="ECO:0000256" key="4">
    <source>
        <dbReference type="PROSITE-ProRule" id="PRU10055"/>
    </source>
</evidence>
<dbReference type="InterPro" id="IPR001360">
    <property type="entry name" value="Glyco_hydro_1"/>
</dbReference>
<dbReference type="PROSITE" id="PS00572">
    <property type="entry name" value="GLYCOSYL_HYDROL_F1_1"/>
    <property type="match status" value="1"/>
</dbReference>
<name>A0ABT7UEA5_9FIRM</name>
<dbReference type="PANTHER" id="PTHR10353:SF122">
    <property type="entry name" value="6-PHOSPHO-BETA-GLUCOSIDASE ASCB-RELATED"/>
    <property type="match status" value="1"/>
</dbReference>
<dbReference type="SUPFAM" id="SSF51445">
    <property type="entry name" value="(Trans)glycosidases"/>
    <property type="match status" value="1"/>
</dbReference>
<dbReference type="Pfam" id="PF00232">
    <property type="entry name" value="Glyco_hydro_1"/>
    <property type="match status" value="1"/>
</dbReference>
<evidence type="ECO:0000256" key="5">
    <source>
        <dbReference type="RuleBase" id="RU003690"/>
    </source>
</evidence>
<dbReference type="Gene3D" id="3.20.20.80">
    <property type="entry name" value="Glycosidases"/>
    <property type="match status" value="1"/>
</dbReference>
<organism evidence="6 7">
    <name type="scientific">Amedibacillus dolichus</name>
    <dbReference type="NCBI Taxonomy" id="31971"/>
    <lineage>
        <taxon>Bacteria</taxon>
        <taxon>Bacillati</taxon>
        <taxon>Bacillota</taxon>
        <taxon>Erysipelotrichia</taxon>
        <taxon>Erysipelotrichales</taxon>
        <taxon>Erysipelotrichaceae</taxon>
        <taxon>Amedibacillus</taxon>
    </lineage>
</organism>
<accession>A0ABT7UEA5</accession>
<reference evidence="6" key="1">
    <citation type="submission" date="2023-06" db="EMBL/GenBank/DDBJ databases">
        <title>Identification and characterization of horizontal gene transfer across gut microbiota members of farm animals based on homology search.</title>
        <authorList>
            <person name="Schwarzerova J."/>
            <person name="Nykrynova M."/>
            <person name="Jureckova K."/>
            <person name="Cejkova D."/>
            <person name="Rychlik I."/>
        </authorList>
    </citation>
    <scope>NUCLEOTIDE SEQUENCE</scope>
    <source>
        <strain evidence="6">ET39</strain>
    </source>
</reference>
<comment type="similarity">
    <text evidence="1 5">Belongs to the glycosyl hydrolase 1 family.</text>
</comment>
<gene>
    <name evidence="6" type="ORF">QUV96_09960</name>
</gene>
<comment type="caution">
    <text evidence="6">The sequence shown here is derived from an EMBL/GenBank/DDBJ whole genome shotgun (WGS) entry which is preliminary data.</text>
</comment>
<reference evidence="6" key="2">
    <citation type="submission" date="2023-06" db="EMBL/GenBank/DDBJ databases">
        <authorList>
            <person name="Zeman M."/>
            <person name="Kubasova T."/>
            <person name="Jahodarova E."/>
            <person name="Nykrynova M."/>
            <person name="Rychlik I."/>
        </authorList>
    </citation>
    <scope>NUCLEOTIDE SEQUENCE</scope>
    <source>
        <strain evidence="6">ET39</strain>
    </source>
</reference>
<dbReference type="PANTHER" id="PTHR10353">
    <property type="entry name" value="GLYCOSYL HYDROLASE"/>
    <property type="match status" value="1"/>
</dbReference>
<dbReference type="Proteomes" id="UP001529340">
    <property type="component" value="Unassembled WGS sequence"/>
</dbReference>
<proteinExistence type="inferred from homology"/>
<keyword evidence="7" id="KW-1185">Reference proteome</keyword>
<keyword evidence="2" id="KW-0378">Hydrolase</keyword>
<dbReference type="EMBL" id="JAUDCG010000054">
    <property type="protein sequence ID" value="MDM8157954.1"/>
    <property type="molecule type" value="Genomic_DNA"/>
</dbReference>
<evidence type="ECO:0000313" key="7">
    <source>
        <dbReference type="Proteomes" id="UP001529340"/>
    </source>
</evidence>
<dbReference type="InterPro" id="IPR017853">
    <property type="entry name" value="GH"/>
</dbReference>
<evidence type="ECO:0000313" key="6">
    <source>
        <dbReference type="EMBL" id="MDM8157954.1"/>
    </source>
</evidence>
<evidence type="ECO:0000256" key="2">
    <source>
        <dbReference type="ARBA" id="ARBA00022801"/>
    </source>
</evidence>
<dbReference type="RefSeq" id="WP_289608394.1">
    <property type="nucleotide sequence ID" value="NZ_JAUDCG010000054.1"/>
</dbReference>
<dbReference type="InterPro" id="IPR018120">
    <property type="entry name" value="Glyco_hydro_1_AS"/>
</dbReference>